<dbReference type="EMBL" id="JACEIK010001074">
    <property type="protein sequence ID" value="MCD7465732.1"/>
    <property type="molecule type" value="Genomic_DNA"/>
</dbReference>
<gene>
    <name evidence="2" type="ORF">HAX54_001824</name>
</gene>
<proteinExistence type="predicted"/>
<evidence type="ECO:0000313" key="3">
    <source>
        <dbReference type="Proteomes" id="UP000823775"/>
    </source>
</evidence>
<dbReference type="Proteomes" id="UP000823775">
    <property type="component" value="Unassembled WGS sequence"/>
</dbReference>
<evidence type="ECO:0000313" key="2">
    <source>
        <dbReference type="EMBL" id="MCD7465732.1"/>
    </source>
</evidence>
<sequence>MPLRSKCSTREDPTTGCSPNKSINASSSSDFANSGIGTPESSSLSTTWQCHLELSSTRLQILLSLEWTTLAKFAGMNAYCEGGCTTNDVSVDSAPDVAIAALDMGRVDVVRGLQGSLALSLWLLQLCQ</sequence>
<organism evidence="2 3">
    <name type="scientific">Datura stramonium</name>
    <name type="common">Jimsonweed</name>
    <name type="synonym">Common thornapple</name>
    <dbReference type="NCBI Taxonomy" id="4076"/>
    <lineage>
        <taxon>Eukaryota</taxon>
        <taxon>Viridiplantae</taxon>
        <taxon>Streptophyta</taxon>
        <taxon>Embryophyta</taxon>
        <taxon>Tracheophyta</taxon>
        <taxon>Spermatophyta</taxon>
        <taxon>Magnoliopsida</taxon>
        <taxon>eudicotyledons</taxon>
        <taxon>Gunneridae</taxon>
        <taxon>Pentapetalae</taxon>
        <taxon>asterids</taxon>
        <taxon>lamiids</taxon>
        <taxon>Solanales</taxon>
        <taxon>Solanaceae</taxon>
        <taxon>Solanoideae</taxon>
        <taxon>Datureae</taxon>
        <taxon>Datura</taxon>
    </lineage>
</organism>
<reference evidence="2 3" key="1">
    <citation type="journal article" date="2021" name="BMC Genomics">
        <title>Datura genome reveals duplications of psychoactive alkaloid biosynthetic genes and high mutation rate following tissue culture.</title>
        <authorList>
            <person name="Rajewski A."/>
            <person name="Carter-House D."/>
            <person name="Stajich J."/>
            <person name="Litt A."/>
        </authorList>
    </citation>
    <scope>NUCLEOTIDE SEQUENCE [LARGE SCALE GENOMIC DNA]</scope>
    <source>
        <strain evidence="2">AR-01</strain>
    </source>
</reference>
<comment type="caution">
    <text evidence="2">The sequence shown here is derived from an EMBL/GenBank/DDBJ whole genome shotgun (WGS) entry which is preliminary data.</text>
</comment>
<keyword evidence="3" id="KW-1185">Reference proteome</keyword>
<feature type="compositionally biased region" description="Low complexity" evidence="1">
    <location>
        <begin position="18"/>
        <end position="34"/>
    </location>
</feature>
<protein>
    <submittedName>
        <fullName evidence="2">Uncharacterized protein</fullName>
    </submittedName>
</protein>
<evidence type="ECO:0000256" key="1">
    <source>
        <dbReference type="SAM" id="MobiDB-lite"/>
    </source>
</evidence>
<feature type="region of interest" description="Disordered" evidence="1">
    <location>
        <begin position="1"/>
        <end position="43"/>
    </location>
</feature>
<name>A0ABS8T2Z1_DATST</name>
<accession>A0ABS8T2Z1</accession>